<dbReference type="Gene3D" id="3.30.710.10">
    <property type="entry name" value="Potassium Channel Kv1.1, Chain A"/>
    <property type="match status" value="1"/>
</dbReference>
<feature type="domain" description="BTB" evidence="1">
    <location>
        <begin position="28"/>
        <end position="102"/>
    </location>
</feature>
<dbReference type="InterPro" id="IPR000210">
    <property type="entry name" value="BTB/POZ_dom"/>
</dbReference>
<dbReference type="SUPFAM" id="SSF54695">
    <property type="entry name" value="POZ domain"/>
    <property type="match status" value="1"/>
</dbReference>
<accession>A8NJC8</accession>
<organism evidence="2 3">
    <name type="scientific">Coprinopsis cinerea (strain Okayama-7 / 130 / ATCC MYA-4618 / FGSC 9003)</name>
    <name type="common">Inky cap fungus</name>
    <name type="synonym">Hormographiella aspergillata</name>
    <dbReference type="NCBI Taxonomy" id="240176"/>
    <lineage>
        <taxon>Eukaryota</taxon>
        <taxon>Fungi</taxon>
        <taxon>Dikarya</taxon>
        <taxon>Basidiomycota</taxon>
        <taxon>Agaricomycotina</taxon>
        <taxon>Agaricomycetes</taxon>
        <taxon>Agaricomycetidae</taxon>
        <taxon>Agaricales</taxon>
        <taxon>Agaricineae</taxon>
        <taxon>Psathyrellaceae</taxon>
        <taxon>Coprinopsis</taxon>
    </lineage>
</organism>
<protein>
    <recommendedName>
        <fullName evidence="1">BTB domain-containing protein</fullName>
    </recommendedName>
</protein>
<evidence type="ECO:0000313" key="3">
    <source>
        <dbReference type="Proteomes" id="UP000001861"/>
    </source>
</evidence>
<evidence type="ECO:0000313" key="2">
    <source>
        <dbReference type="EMBL" id="EAU87598.2"/>
    </source>
</evidence>
<dbReference type="PROSITE" id="PS50097">
    <property type="entry name" value="BTB"/>
    <property type="match status" value="1"/>
</dbReference>
<dbReference type="CDD" id="cd18186">
    <property type="entry name" value="BTB_POZ_ZBTB_KLHL-like"/>
    <property type="match status" value="1"/>
</dbReference>
<dbReference type="OrthoDB" id="3027208at2759"/>
<dbReference type="SMART" id="SM00225">
    <property type="entry name" value="BTB"/>
    <property type="match status" value="1"/>
</dbReference>
<reference evidence="2 3" key="1">
    <citation type="journal article" date="2010" name="Proc. Natl. Acad. Sci. U.S.A.">
        <title>Insights into evolution of multicellular fungi from the assembled chromosomes of the mushroom Coprinopsis cinerea (Coprinus cinereus).</title>
        <authorList>
            <person name="Stajich J.E."/>
            <person name="Wilke S.K."/>
            <person name="Ahren D."/>
            <person name="Au C.H."/>
            <person name="Birren B.W."/>
            <person name="Borodovsky M."/>
            <person name="Burns C."/>
            <person name="Canback B."/>
            <person name="Casselton L.A."/>
            <person name="Cheng C.K."/>
            <person name="Deng J."/>
            <person name="Dietrich F.S."/>
            <person name="Fargo D.C."/>
            <person name="Farman M.L."/>
            <person name="Gathman A.C."/>
            <person name="Goldberg J."/>
            <person name="Guigo R."/>
            <person name="Hoegger P.J."/>
            <person name="Hooker J.B."/>
            <person name="Huggins A."/>
            <person name="James T.Y."/>
            <person name="Kamada T."/>
            <person name="Kilaru S."/>
            <person name="Kodira C."/>
            <person name="Kues U."/>
            <person name="Kupfer D."/>
            <person name="Kwan H.S."/>
            <person name="Lomsadze A."/>
            <person name="Li W."/>
            <person name="Lilly W.W."/>
            <person name="Ma L.J."/>
            <person name="Mackey A.J."/>
            <person name="Manning G."/>
            <person name="Martin F."/>
            <person name="Muraguchi H."/>
            <person name="Natvig D.O."/>
            <person name="Palmerini H."/>
            <person name="Ramesh M.A."/>
            <person name="Rehmeyer C.J."/>
            <person name="Roe B.A."/>
            <person name="Shenoy N."/>
            <person name="Stanke M."/>
            <person name="Ter-Hovhannisyan V."/>
            <person name="Tunlid A."/>
            <person name="Velagapudi R."/>
            <person name="Vision T.J."/>
            <person name="Zeng Q."/>
            <person name="Zolan M.E."/>
            <person name="Pukkila P.J."/>
        </authorList>
    </citation>
    <scope>NUCLEOTIDE SEQUENCE [LARGE SCALE GENOMIC DNA]</scope>
    <source>
        <strain evidence="3">Okayama-7 / 130 / ATCC MYA-4618 / FGSC 9003</strain>
    </source>
</reference>
<comment type="caution">
    <text evidence="2">The sequence shown here is derived from an EMBL/GenBank/DDBJ whole genome shotgun (WGS) entry which is preliminary data.</text>
</comment>
<keyword evidence="3" id="KW-1185">Reference proteome</keyword>
<dbReference type="OMA" id="YGANHAN"/>
<dbReference type="Pfam" id="PF00651">
    <property type="entry name" value="BTB"/>
    <property type="match status" value="1"/>
</dbReference>
<dbReference type="InParanoid" id="A8NJC8"/>
<dbReference type="Proteomes" id="UP000001861">
    <property type="component" value="Unassembled WGS sequence"/>
</dbReference>
<dbReference type="RefSeq" id="XP_001834195.2">
    <property type="nucleotide sequence ID" value="XM_001834143.2"/>
</dbReference>
<name>A8NJC8_COPC7</name>
<sequence length="199" mass="22786">MDVDGKTTEGLPTEAVLNRSATIWYPDGNIVLQAENTQFRVHQSILARHSEFFSNMFSMPYPRDPMGPTVEGCNVVSLAYDSASHWQALLELLYDGGTKFLKMDSSWPLKLVEAVLTLGDKYTFDNQRTEAETRFLNTFPDEFGIMTPKDPVFSERWIYLDKDRSFCDFVNLAFEFEALHKALPYYCSGLWSRGYQNSG</sequence>
<dbReference type="GeneID" id="6010701"/>
<dbReference type="AlphaFoldDB" id="A8NJC8"/>
<dbReference type="VEuPathDB" id="FungiDB:CC1G_09695"/>
<evidence type="ECO:0000259" key="1">
    <source>
        <dbReference type="PROSITE" id="PS50097"/>
    </source>
</evidence>
<gene>
    <name evidence="2" type="ORF">CC1G_09695</name>
</gene>
<dbReference type="STRING" id="240176.A8NJC8"/>
<dbReference type="KEGG" id="cci:CC1G_09695"/>
<dbReference type="HOGENOM" id="CLU_1372135_0_0_1"/>
<dbReference type="EMBL" id="AACS02000010">
    <property type="protein sequence ID" value="EAU87598.2"/>
    <property type="molecule type" value="Genomic_DNA"/>
</dbReference>
<proteinExistence type="predicted"/>
<dbReference type="InterPro" id="IPR011333">
    <property type="entry name" value="SKP1/BTB/POZ_sf"/>
</dbReference>